<reference evidence="1" key="1">
    <citation type="submission" date="2020-05" db="EMBL/GenBank/DDBJ databases">
        <authorList>
            <person name="Chiriac C."/>
            <person name="Salcher M."/>
            <person name="Ghai R."/>
            <person name="Kavagutti S V."/>
        </authorList>
    </citation>
    <scope>NUCLEOTIDE SEQUENCE</scope>
</reference>
<evidence type="ECO:0000313" key="1">
    <source>
        <dbReference type="EMBL" id="CAB4945853.1"/>
    </source>
</evidence>
<accession>A0A6J7JSL9</accession>
<dbReference type="AlphaFoldDB" id="A0A6J7JSL9"/>
<organism evidence="1">
    <name type="scientific">freshwater metagenome</name>
    <dbReference type="NCBI Taxonomy" id="449393"/>
    <lineage>
        <taxon>unclassified sequences</taxon>
        <taxon>metagenomes</taxon>
        <taxon>ecological metagenomes</taxon>
    </lineage>
</organism>
<dbReference type="Gene3D" id="3.50.50.60">
    <property type="entry name" value="FAD/NAD(P)-binding domain"/>
    <property type="match status" value="1"/>
</dbReference>
<proteinExistence type="predicted"/>
<protein>
    <submittedName>
        <fullName evidence="1">Unannotated protein</fullName>
    </submittedName>
</protein>
<sequence>MALNEFEAVETSTLQQQPRRVHVMGAGPVGLMVAALLQPSEGLSVLLYEQRAEYTRTRMVRLEPSLAAETVESYRAGHSDPDDLQAMFDSEALAQIIAFRQTIAPDLKALLSEWTLGFCPLNEIENSLTHLIETRPGSRVQRLAGAVSLEDVQAFLQPGDIVIDCTGRRSLLRDSLVPHNDESESGENTVNLQFERALVVTFLYDENYSCNEQCKYFKNAENPRYKFIPSVNRTFSDGGLSWVTGIIQITADEASAMPSSFGGEWLRENFPEIAASMDHFISCMESDTHGQIVGDLDIISIPLNLYRARNATSRLLREQGASDHPFSTAPVFLAGDSAIGSPYFQSISLGFECAMYLAELFSQPALEMGEILDLYERFVFKQWTCVYMRSKMIKHDKDIFETLDDKLGLLELIHLY</sequence>
<evidence type="ECO:0000313" key="2">
    <source>
        <dbReference type="EMBL" id="CAB4991992.1"/>
    </source>
</evidence>
<dbReference type="InterPro" id="IPR036188">
    <property type="entry name" value="FAD/NAD-bd_sf"/>
</dbReference>
<gene>
    <name evidence="1" type="ORF">UFOPK3773_01122</name>
    <name evidence="2" type="ORF">UFOPK3992_00099</name>
</gene>
<name>A0A6J7JSL9_9ZZZZ</name>
<dbReference type="SUPFAM" id="SSF51905">
    <property type="entry name" value="FAD/NAD(P)-binding domain"/>
    <property type="match status" value="1"/>
</dbReference>
<dbReference type="EMBL" id="CAFBNF010000119">
    <property type="protein sequence ID" value="CAB4945853.1"/>
    <property type="molecule type" value="Genomic_DNA"/>
</dbReference>
<dbReference type="EMBL" id="CAFBOZ010000008">
    <property type="protein sequence ID" value="CAB4991992.1"/>
    <property type="molecule type" value="Genomic_DNA"/>
</dbReference>